<dbReference type="Pfam" id="PF12146">
    <property type="entry name" value="Hydrolase_4"/>
    <property type="match status" value="1"/>
</dbReference>
<reference evidence="2 3" key="1">
    <citation type="submission" date="2019-02" db="EMBL/GenBank/DDBJ databases">
        <title>Deep-cultivation of Planctomycetes and their phenomic and genomic characterization uncovers novel biology.</title>
        <authorList>
            <person name="Wiegand S."/>
            <person name="Jogler M."/>
            <person name="Boedeker C."/>
            <person name="Pinto D."/>
            <person name="Vollmers J."/>
            <person name="Rivas-Marin E."/>
            <person name="Kohn T."/>
            <person name="Peeters S.H."/>
            <person name="Heuer A."/>
            <person name="Rast P."/>
            <person name="Oberbeckmann S."/>
            <person name="Bunk B."/>
            <person name="Jeske O."/>
            <person name="Meyerdierks A."/>
            <person name="Storesund J.E."/>
            <person name="Kallscheuer N."/>
            <person name="Luecker S."/>
            <person name="Lage O.M."/>
            <person name="Pohl T."/>
            <person name="Merkel B.J."/>
            <person name="Hornburger P."/>
            <person name="Mueller R.-W."/>
            <person name="Bruemmer F."/>
            <person name="Labrenz M."/>
            <person name="Spormann A.M."/>
            <person name="Op den Camp H."/>
            <person name="Overmann J."/>
            <person name="Amann R."/>
            <person name="Jetten M.S.M."/>
            <person name="Mascher T."/>
            <person name="Medema M.H."/>
            <person name="Devos D.P."/>
            <person name="Kaster A.-K."/>
            <person name="Ovreas L."/>
            <person name="Rohde M."/>
            <person name="Galperin M.Y."/>
            <person name="Jogler C."/>
        </authorList>
    </citation>
    <scope>NUCLEOTIDE SEQUENCE [LARGE SCALE GENOMIC DNA]</scope>
    <source>
        <strain evidence="2 3">ETA_A8</strain>
    </source>
</reference>
<dbReference type="KEGG" id="aagg:ETAA8_66620"/>
<keyword evidence="2" id="KW-0378">Hydrolase</keyword>
<dbReference type="SUPFAM" id="SSF53474">
    <property type="entry name" value="alpha/beta-Hydrolases"/>
    <property type="match status" value="1"/>
</dbReference>
<name>A0A517YMR1_9BACT</name>
<sequence>MPIAGRLALLAGVALALISVAGCAPLGRLSPTHYWERTSLFQPNKYPAGEWNQTTVLVEDAYFGAADGTKLHGWYVRNPQPKAHALVMHGNAGNVTLMAETIRTLNHRHQLSVLALDYRGYGRSEGTPSEAGILQDARAARRWLAKKEGIAEQDVLLMGQSLGGGVAVDLAASDGARGLVLAGTFTSIPDVAQHHVSWLPMKRLLTTKMDSISKIKNYRGPLLLAHGDADEVIPYQQGLDLFNAAASTDKRMITNFGGKHNDPLPDEYRQALDQFIAKLPPLSTQQTAVATGEEIVTER</sequence>
<dbReference type="EC" id="3.8.1.5" evidence="2"/>
<dbReference type="EMBL" id="CP036274">
    <property type="protein sequence ID" value="QDU31503.1"/>
    <property type="molecule type" value="Genomic_DNA"/>
</dbReference>
<gene>
    <name evidence="2" type="primary">dhmA</name>
    <name evidence="2" type="ORF">ETAA8_66620</name>
</gene>
<evidence type="ECO:0000259" key="1">
    <source>
        <dbReference type="Pfam" id="PF12146"/>
    </source>
</evidence>
<dbReference type="InterPro" id="IPR029058">
    <property type="entry name" value="AB_hydrolase_fold"/>
</dbReference>
<protein>
    <submittedName>
        <fullName evidence="2">Haloalkane dehalogenase</fullName>
        <ecNumber evidence="2">3.8.1.5</ecNumber>
    </submittedName>
</protein>
<dbReference type="InterPro" id="IPR022742">
    <property type="entry name" value="Hydrolase_4"/>
</dbReference>
<proteinExistence type="predicted"/>
<dbReference type="Proteomes" id="UP000315017">
    <property type="component" value="Chromosome"/>
</dbReference>
<dbReference type="PANTHER" id="PTHR12277:SF81">
    <property type="entry name" value="PROTEIN ABHD13"/>
    <property type="match status" value="1"/>
</dbReference>
<dbReference type="GO" id="GO:0018786">
    <property type="term" value="F:haloalkane dehalogenase activity"/>
    <property type="evidence" value="ECO:0007669"/>
    <property type="project" value="UniProtKB-EC"/>
</dbReference>
<organism evidence="2 3">
    <name type="scientific">Anatilimnocola aggregata</name>
    <dbReference type="NCBI Taxonomy" id="2528021"/>
    <lineage>
        <taxon>Bacteria</taxon>
        <taxon>Pseudomonadati</taxon>
        <taxon>Planctomycetota</taxon>
        <taxon>Planctomycetia</taxon>
        <taxon>Pirellulales</taxon>
        <taxon>Pirellulaceae</taxon>
        <taxon>Anatilimnocola</taxon>
    </lineage>
</organism>
<feature type="domain" description="Serine aminopeptidase S33" evidence="1">
    <location>
        <begin position="80"/>
        <end position="193"/>
    </location>
</feature>
<dbReference type="Gene3D" id="3.40.50.1820">
    <property type="entry name" value="alpha/beta hydrolase"/>
    <property type="match status" value="1"/>
</dbReference>
<accession>A0A517YMR1</accession>
<dbReference type="PANTHER" id="PTHR12277">
    <property type="entry name" value="ALPHA/BETA HYDROLASE DOMAIN-CONTAINING PROTEIN"/>
    <property type="match status" value="1"/>
</dbReference>
<evidence type="ECO:0000313" key="3">
    <source>
        <dbReference type="Proteomes" id="UP000315017"/>
    </source>
</evidence>
<evidence type="ECO:0000313" key="2">
    <source>
        <dbReference type="EMBL" id="QDU31503.1"/>
    </source>
</evidence>
<keyword evidence="3" id="KW-1185">Reference proteome</keyword>
<dbReference type="AlphaFoldDB" id="A0A517YMR1"/>
<dbReference type="PROSITE" id="PS51257">
    <property type="entry name" value="PROKAR_LIPOPROTEIN"/>
    <property type="match status" value="1"/>
</dbReference>
<dbReference type="OrthoDB" id="9777090at2"/>
<dbReference type="RefSeq" id="WP_145098739.1">
    <property type="nucleotide sequence ID" value="NZ_CP036274.1"/>
</dbReference>